<sequence>MAQTILIDRQLRLVYDLGQNPEGKQVFKSKTYSNVKSSADADQMLAAAVILSGLQQYPLFAAERLDSNEIRN</sequence>
<dbReference type="RefSeq" id="WP_155111671.1">
    <property type="nucleotide sequence ID" value="NZ_WMIB01000004.1"/>
</dbReference>
<reference evidence="2 3" key="1">
    <citation type="journal article" date="2017" name="Int. J. Syst. Evol. Microbiol.">
        <title>Bacillus mangrovi sp. nov., isolated from a sediment sample from a mangrove forest.</title>
        <authorList>
            <person name="Gupta V."/>
            <person name="Singh P.K."/>
            <person name="Korpole S."/>
            <person name="Tanuku N.R.S."/>
            <person name="Pinnaka A.K."/>
        </authorList>
    </citation>
    <scope>NUCLEOTIDE SEQUENCE [LARGE SCALE GENOMIC DNA]</scope>
    <source>
        <strain evidence="2 3">KCTC 33872</strain>
    </source>
</reference>
<evidence type="ECO:0000313" key="2">
    <source>
        <dbReference type="EMBL" id="MTH53146.1"/>
    </source>
</evidence>
<keyword evidence="3" id="KW-1185">Reference proteome</keyword>
<proteinExistence type="predicted"/>
<gene>
    <name evidence="2" type="ORF">GKZ89_06945</name>
</gene>
<dbReference type="Proteomes" id="UP000434639">
    <property type="component" value="Unassembled WGS sequence"/>
</dbReference>
<evidence type="ECO:0000313" key="3">
    <source>
        <dbReference type="Proteomes" id="UP000434639"/>
    </source>
</evidence>
<protein>
    <submittedName>
        <fullName evidence="2">DUF1659 domain-containing protein</fullName>
    </submittedName>
</protein>
<comment type="caution">
    <text evidence="2">The sequence shown here is derived from an EMBL/GenBank/DDBJ whole genome shotgun (WGS) entry which is preliminary data.</text>
</comment>
<dbReference type="InterPro" id="IPR012454">
    <property type="entry name" value="DUF1659"/>
</dbReference>
<evidence type="ECO:0000259" key="1">
    <source>
        <dbReference type="Pfam" id="PF07872"/>
    </source>
</evidence>
<dbReference type="AlphaFoldDB" id="A0A7X2V4H9"/>
<dbReference type="OrthoDB" id="48766at2"/>
<accession>A0A7X2V4H9</accession>
<organism evidence="2 3">
    <name type="scientific">Metabacillus mangrovi</name>
    <dbReference type="NCBI Taxonomy" id="1491830"/>
    <lineage>
        <taxon>Bacteria</taxon>
        <taxon>Bacillati</taxon>
        <taxon>Bacillota</taxon>
        <taxon>Bacilli</taxon>
        <taxon>Bacillales</taxon>
        <taxon>Bacillaceae</taxon>
        <taxon>Metabacillus</taxon>
    </lineage>
</organism>
<dbReference type="EMBL" id="WMIB01000004">
    <property type="protein sequence ID" value="MTH53146.1"/>
    <property type="molecule type" value="Genomic_DNA"/>
</dbReference>
<dbReference type="Pfam" id="PF07872">
    <property type="entry name" value="DUF1659"/>
    <property type="match status" value="1"/>
</dbReference>
<feature type="domain" description="DUF1659" evidence="1">
    <location>
        <begin position="3"/>
        <end position="71"/>
    </location>
</feature>
<name>A0A7X2V4H9_9BACI</name>